<evidence type="ECO:0000313" key="2">
    <source>
        <dbReference type="RefSeq" id="XP_010782563.1"/>
    </source>
</evidence>
<name>A0A6I9P6I7_9TELE</name>
<sequence>MDSLERLKKEVAVDYRLTSMLKDQFRDRRRTKVQENGYQSLSRNQQFDWFSNCEEPVGRLQPIRAQDKVLYEIYRPDYRPLTLMLPVSASVQEVMSATVQPGGDHVLVKMNSSGDRAQLKLDASAVFTAMGLNERLFVCSSSQVDQL</sequence>
<protein>
    <submittedName>
        <fullName evidence="2">Rap guanine nucleotide exchange factor 3-like</fullName>
    </submittedName>
</protein>
<reference evidence="2" key="1">
    <citation type="submission" date="2025-08" db="UniProtKB">
        <authorList>
            <consortium name="RefSeq"/>
        </authorList>
    </citation>
    <scope>IDENTIFICATION</scope>
    <source>
        <tissue evidence="2">Muscle</tissue>
    </source>
</reference>
<accession>A0A6I9P6I7</accession>
<dbReference type="KEGG" id="ncc:104956729"/>
<feature type="non-terminal residue" evidence="2">
    <location>
        <position position="147"/>
    </location>
</feature>
<keyword evidence="1" id="KW-1185">Reference proteome</keyword>
<dbReference type="AlphaFoldDB" id="A0A6I9P6I7"/>
<evidence type="ECO:0000313" key="1">
    <source>
        <dbReference type="Proteomes" id="UP000504611"/>
    </source>
</evidence>
<dbReference type="SUPFAM" id="SSF54236">
    <property type="entry name" value="Ubiquitin-like"/>
    <property type="match status" value="1"/>
</dbReference>
<proteinExistence type="predicted"/>
<gene>
    <name evidence="2" type="primary">LOC104956729</name>
</gene>
<organism evidence="1 2">
    <name type="scientific">Notothenia coriiceps</name>
    <name type="common">black rockcod</name>
    <dbReference type="NCBI Taxonomy" id="8208"/>
    <lineage>
        <taxon>Eukaryota</taxon>
        <taxon>Metazoa</taxon>
        <taxon>Chordata</taxon>
        <taxon>Craniata</taxon>
        <taxon>Vertebrata</taxon>
        <taxon>Euteleostomi</taxon>
        <taxon>Actinopterygii</taxon>
        <taxon>Neopterygii</taxon>
        <taxon>Teleostei</taxon>
        <taxon>Neoteleostei</taxon>
        <taxon>Acanthomorphata</taxon>
        <taxon>Eupercaria</taxon>
        <taxon>Perciformes</taxon>
        <taxon>Notothenioidei</taxon>
        <taxon>Nototheniidae</taxon>
        <taxon>Notothenia</taxon>
    </lineage>
</organism>
<dbReference type="RefSeq" id="XP_010782563.1">
    <property type="nucleotide sequence ID" value="XM_010784261.1"/>
</dbReference>
<dbReference type="GeneID" id="104956729"/>
<dbReference type="InterPro" id="IPR029071">
    <property type="entry name" value="Ubiquitin-like_domsf"/>
</dbReference>
<dbReference type="OrthoDB" id="21144at2759"/>
<dbReference type="Gene3D" id="3.10.20.90">
    <property type="entry name" value="Phosphatidylinositol 3-kinase Catalytic Subunit, Chain A, domain 1"/>
    <property type="match status" value="1"/>
</dbReference>
<dbReference type="Proteomes" id="UP000504611">
    <property type="component" value="Unplaced"/>
</dbReference>